<reference evidence="3" key="1">
    <citation type="journal article" date="2019" name="Int. J. Syst. Evol. Microbiol.">
        <title>The Global Catalogue of Microorganisms (GCM) 10K type strain sequencing project: providing services to taxonomists for standard genome sequencing and annotation.</title>
        <authorList>
            <consortium name="The Broad Institute Genomics Platform"/>
            <consortium name="The Broad Institute Genome Sequencing Center for Infectious Disease"/>
            <person name="Wu L."/>
            <person name="Ma J."/>
        </authorList>
    </citation>
    <scope>NUCLEOTIDE SEQUENCE [LARGE SCALE GENOMIC DNA]</scope>
    <source>
        <strain evidence="3">JCM 17926</strain>
    </source>
</reference>
<evidence type="ECO:0008006" key="4">
    <source>
        <dbReference type="Google" id="ProtNLM"/>
    </source>
</evidence>
<feature type="signal peptide" evidence="1">
    <location>
        <begin position="1"/>
        <end position="21"/>
    </location>
</feature>
<dbReference type="RefSeq" id="WP_345160693.1">
    <property type="nucleotide sequence ID" value="NZ_BAABHC010000016.1"/>
</dbReference>
<dbReference type="Proteomes" id="UP001500552">
    <property type="component" value="Unassembled WGS sequence"/>
</dbReference>
<feature type="chain" id="PRO_5047480577" description="Outer membrane protein beta-barrel domain-containing protein" evidence="1">
    <location>
        <begin position="22"/>
        <end position="204"/>
    </location>
</feature>
<keyword evidence="1" id="KW-0732">Signal</keyword>
<keyword evidence="3" id="KW-1185">Reference proteome</keyword>
<comment type="caution">
    <text evidence="2">The sequence shown here is derived from an EMBL/GenBank/DDBJ whole genome shotgun (WGS) entry which is preliminary data.</text>
</comment>
<accession>A0ABP8LZ05</accession>
<dbReference type="EMBL" id="BAABHC010000016">
    <property type="protein sequence ID" value="GAA4438328.1"/>
    <property type="molecule type" value="Genomic_DNA"/>
</dbReference>
<evidence type="ECO:0000313" key="2">
    <source>
        <dbReference type="EMBL" id="GAA4438328.1"/>
    </source>
</evidence>
<name>A0ABP8LZ05_9BACT</name>
<proteinExistence type="predicted"/>
<gene>
    <name evidence="2" type="ORF">GCM10023188_33620</name>
</gene>
<protein>
    <recommendedName>
        <fullName evidence="4">Outer membrane protein beta-barrel domain-containing protein</fullName>
    </recommendedName>
</protein>
<organism evidence="2 3">
    <name type="scientific">Pontibacter saemangeumensis</name>
    <dbReference type="NCBI Taxonomy" id="1084525"/>
    <lineage>
        <taxon>Bacteria</taxon>
        <taxon>Pseudomonadati</taxon>
        <taxon>Bacteroidota</taxon>
        <taxon>Cytophagia</taxon>
        <taxon>Cytophagales</taxon>
        <taxon>Hymenobacteraceae</taxon>
        <taxon>Pontibacter</taxon>
    </lineage>
</organism>
<evidence type="ECO:0000313" key="3">
    <source>
        <dbReference type="Proteomes" id="UP001500552"/>
    </source>
</evidence>
<sequence length="204" mass="22851">MNLKALYILVCLLATAPLAIAQNPDDSAAPARKWYAPDAVTLQFAGNIGMFSIAPSYSFAHDKLNAELFYGFVPKFDATEELHILTLKGIYKPFGQVPLKEKLSLTPLRVGMGVSYYFRSQFETNWSNAYPTNDYYWWTSSLRLTGSLGPALNYSLPESKNFREISLYGDLNTYDLIVTSAVKDKTLTAWDIVSFGIGLRASFR</sequence>
<evidence type="ECO:0000256" key="1">
    <source>
        <dbReference type="SAM" id="SignalP"/>
    </source>
</evidence>